<proteinExistence type="predicted"/>
<reference evidence="1" key="1">
    <citation type="submission" date="2018-02" db="EMBL/GenBank/DDBJ databases">
        <title>Rhizophora mucronata_Transcriptome.</title>
        <authorList>
            <person name="Meera S.P."/>
            <person name="Sreeshan A."/>
            <person name="Augustine A."/>
        </authorList>
    </citation>
    <scope>NUCLEOTIDE SEQUENCE</scope>
    <source>
        <tissue evidence="1">Leaf</tissue>
    </source>
</reference>
<protein>
    <submittedName>
        <fullName evidence="1">Uncharacterized protein</fullName>
    </submittedName>
</protein>
<accession>A0A2P2QHB3</accession>
<name>A0A2P2QHB3_RHIMU</name>
<dbReference type="AlphaFoldDB" id="A0A2P2QHB3"/>
<sequence>MTWWDASCILNASRYELVMSFLLLSLPPALTPIPHFLSWL</sequence>
<evidence type="ECO:0000313" key="1">
    <source>
        <dbReference type="EMBL" id="MBX66346.1"/>
    </source>
</evidence>
<dbReference type="EMBL" id="GGEC01085862">
    <property type="protein sequence ID" value="MBX66346.1"/>
    <property type="molecule type" value="Transcribed_RNA"/>
</dbReference>
<organism evidence="1">
    <name type="scientific">Rhizophora mucronata</name>
    <name type="common">Asiatic mangrove</name>
    <dbReference type="NCBI Taxonomy" id="61149"/>
    <lineage>
        <taxon>Eukaryota</taxon>
        <taxon>Viridiplantae</taxon>
        <taxon>Streptophyta</taxon>
        <taxon>Embryophyta</taxon>
        <taxon>Tracheophyta</taxon>
        <taxon>Spermatophyta</taxon>
        <taxon>Magnoliopsida</taxon>
        <taxon>eudicotyledons</taxon>
        <taxon>Gunneridae</taxon>
        <taxon>Pentapetalae</taxon>
        <taxon>rosids</taxon>
        <taxon>fabids</taxon>
        <taxon>Malpighiales</taxon>
        <taxon>Rhizophoraceae</taxon>
        <taxon>Rhizophora</taxon>
    </lineage>
</organism>